<feature type="compositionally biased region" description="Basic and acidic residues" evidence="1">
    <location>
        <begin position="170"/>
        <end position="179"/>
    </location>
</feature>
<comment type="caution">
    <text evidence="3">The sequence shown here is derived from an EMBL/GenBank/DDBJ whole genome shotgun (WGS) entry which is preliminary data.</text>
</comment>
<sequence>MPLPPALAKKLATRGILTENEAKNNTKEVEEEVIAECYDDIDDANDNSGSDSQDSDEENDKPDPKVLDKFKGHHGCPNKSNVYHECTKFCEQRWRNGIKRPRNGYLKSRNAMLEKFPLPKNWHEVYDPGTGRFYYWDVVNDSVCWLPPSHPRSIVTDSVAQFRFERHAIMQNMDKKTSDSESSSDDSEDERQKSQRKKHPMLPPVPEIRAKEVRYDREPKRKDPPRRVTKANDLDPMDPAAYSDISRGSWSDGLTVEAKSGVDTTASGPLFQMRPYPSPGAVLRATSSQTKRK</sequence>
<feature type="region of interest" description="Disordered" evidence="1">
    <location>
        <begin position="37"/>
        <end position="71"/>
    </location>
</feature>
<feature type="compositionally biased region" description="Basic and acidic residues" evidence="1">
    <location>
        <begin position="208"/>
        <end position="233"/>
    </location>
</feature>
<dbReference type="InterPro" id="IPR036020">
    <property type="entry name" value="WW_dom_sf"/>
</dbReference>
<evidence type="ECO:0000313" key="3">
    <source>
        <dbReference type="EMBL" id="CAI6361027.1"/>
    </source>
</evidence>
<evidence type="ECO:0000256" key="1">
    <source>
        <dbReference type="SAM" id="MobiDB-lite"/>
    </source>
</evidence>
<feature type="compositionally biased region" description="Basic and acidic residues" evidence="1">
    <location>
        <begin position="61"/>
        <end position="70"/>
    </location>
</feature>
<dbReference type="Gene3D" id="3.40.30.10">
    <property type="entry name" value="Glutaredoxin"/>
    <property type="match status" value="1"/>
</dbReference>
<evidence type="ECO:0000259" key="2">
    <source>
        <dbReference type="PROSITE" id="PS50020"/>
    </source>
</evidence>
<dbReference type="SMART" id="SM00456">
    <property type="entry name" value="WW"/>
    <property type="match status" value="1"/>
</dbReference>
<reference evidence="3 4" key="1">
    <citation type="submission" date="2023-01" db="EMBL/GenBank/DDBJ databases">
        <authorList>
            <person name="Whitehead M."/>
        </authorList>
    </citation>
    <scope>NUCLEOTIDE SEQUENCE [LARGE SCALE GENOMIC DNA]</scope>
</reference>
<dbReference type="PROSITE" id="PS50020">
    <property type="entry name" value="WW_DOMAIN_2"/>
    <property type="match status" value="1"/>
</dbReference>
<evidence type="ECO:0000313" key="4">
    <source>
        <dbReference type="Proteomes" id="UP001160148"/>
    </source>
</evidence>
<gene>
    <name evidence="3" type="ORF">MEUPH1_LOCUS16254</name>
</gene>
<dbReference type="AlphaFoldDB" id="A0AAV0WYL7"/>
<feature type="region of interest" description="Disordered" evidence="1">
    <location>
        <begin position="170"/>
        <end position="293"/>
    </location>
</feature>
<keyword evidence="4" id="KW-1185">Reference proteome</keyword>
<dbReference type="Proteomes" id="UP001160148">
    <property type="component" value="Unassembled WGS sequence"/>
</dbReference>
<dbReference type="Pfam" id="PF00397">
    <property type="entry name" value="WW"/>
    <property type="match status" value="1"/>
</dbReference>
<name>A0AAV0WYL7_9HEMI</name>
<organism evidence="3 4">
    <name type="scientific">Macrosiphum euphorbiae</name>
    <name type="common">potato aphid</name>
    <dbReference type="NCBI Taxonomy" id="13131"/>
    <lineage>
        <taxon>Eukaryota</taxon>
        <taxon>Metazoa</taxon>
        <taxon>Ecdysozoa</taxon>
        <taxon>Arthropoda</taxon>
        <taxon>Hexapoda</taxon>
        <taxon>Insecta</taxon>
        <taxon>Pterygota</taxon>
        <taxon>Neoptera</taxon>
        <taxon>Paraneoptera</taxon>
        <taxon>Hemiptera</taxon>
        <taxon>Sternorrhyncha</taxon>
        <taxon>Aphidomorpha</taxon>
        <taxon>Aphidoidea</taxon>
        <taxon>Aphididae</taxon>
        <taxon>Macrosiphini</taxon>
        <taxon>Macrosiphum</taxon>
    </lineage>
</organism>
<dbReference type="InterPro" id="IPR001202">
    <property type="entry name" value="WW_dom"/>
</dbReference>
<dbReference type="EMBL" id="CARXXK010000003">
    <property type="protein sequence ID" value="CAI6361027.1"/>
    <property type="molecule type" value="Genomic_DNA"/>
</dbReference>
<accession>A0AAV0WYL7</accession>
<protein>
    <recommendedName>
        <fullName evidence="2">WW domain-containing protein</fullName>
    </recommendedName>
</protein>
<feature type="domain" description="WW" evidence="2">
    <location>
        <begin position="116"/>
        <end position="150"/>
    </location>
</feature>
<proteinExistence type="predicted"/>
<dbReference type="SUPFAM" id="SSF51045">
    <property type="entry name" value="WW domain"/>
    <property type="match status" value="1"/>
</dbReference>
<dbReference type="Gene3D" id="2.20.70.10">
    <property type="match status" value="1"/>
</dbReference>